<dbReference type="RefSeq" id="XP_044682563.1">
    <property type="nucleotide sequence ID" value="XM_044821230.1"/>
</dbReference>
<gene>
    <name evidence="2" type="ORF">J7337_003514</name>
</gene>
<dbReference type="EMBL" id="JAHBCI010000003">
    <property type="protein sequence ID" value="KAG9503563.1"/>
    <property type="molecule type" value="Genomic_DNA"/>
</dbReference>
<reference evidence="2" key="1">
    <citation type="journal article" date="2021" name="Mol. Plant Microbe Interact.">
        <title>Telomere to telomere genome assembly of Fusarium musae F31, causal agent of crown rot disease of banana.</title>
        <authorList>
            <person name="Degradi L."/>
            <person name="Tava V."/>
            <person name="Kunova A."/>
            <person name="Cortesi P."/>
            <person name="Saracchi M."/>
            <person name="Pasquali M."/>
        </authorList>
    </citation>
    <scope>NUCLEOTIDE SEQUENCE</scope>
    <source>
        <strain evidence="2">F31</strain>
    </source>
</reference>
<evidence type="ECO:0000256" key="1">
    <source>
        <dbReference type="SAM" id="MobiDB-lite"/>
    </source>
</evidence>
<keyword evidence="3" id="KW-1185">Reference proteome</keyword>
<dbReference type="AlphaFoldDB" id="A0A9P8DKJ1"/>
<dbReference type="Proteomes" id="UP000827133">
    <property type="component" value="Unassembled WGS sequence"/>
</dbReference>
<dbReference type="KEGG" id="fmu:J7337_003514"/>
<comment type="caution">
    <text evidence="2">The sequence shown here is derived from an EMBL/GenBank/DDBJ whole genome shotgun (WGS) entry which is preliminary data.</text>
</comment>
<evidence type="ECO:0000313" key="2">
    <source>
        <dbReference type="EMBL" id="KAG9503563.1"/>
    </source>
</evidence>
<feature type="compositionally biased region" description="Basic and acidic residues" evidence="1">
    <location>
        <begin position="278"/>
        <end position="320"/>
    </location>
</feature>
<sequence>MSTQVIDFQDSHHFYHKGVESRPKWAFDEARKQIIAKYGRLMSAMPNTAHVVFQDFEGKGNGGSVARIGVFVGDLSVTGAGSKTKAPTVLSPSRQWETWFDVHYQVKLIFVSSNDEGKVSTGKSIEEINNEIERGTQGASPDWLYYKMKYSLHVFNYNGMGERRNAIFETEFYPLQRRFFTKFEQKLDIILLESIYNLLKNAEVDDSQSSIKLNTNIRERQNHPVDNASSEETILRLTKSRKRQDIDLYIMPADFGGLALMPLKKTYKLMTLNEKPHMSREAVNREGKGKSGLSRPEEKALLKDQQRRARLDGDSGKSDNDPIEDGQNHGRPRPKKTLKLKKSLKS</sequence>
<feature type="compositionally biased region" description="Basic residues" evidence="1">
    <location>
        <begin position="330"/>
        <end position="346"/>
    </location>
</feature>
<protein>
    <submittedName>
        <fullName evidence="2">Uncharacterized protein</fullName>
    </submittedName>
</protein>
<proteinExistence type="predicted"/>
<accession>A0A9P8DKJ1</accession>
<dbReference type="GeneID" id="68311371"/>
<evidence type="ECO:0000313" key="3">
    <source>
        <dbReference type="Proteomes" id="UP000827133"/>
    </source>
</evidence>
<organism evidence="2 3">
    <name type="scientific">Fusarium musae</name>
    <dbReference type="NCBI Taxonomy" id="1042133"/>
    <lineage>
        <taxon>Eukaryota</taxon>
        <taxon>Fungi</taxon>
        <taxon>Dikarya</taxon>
        <taxon>Ascomycota</taxon>
        <taxon>Pezizomycotina</taxon>
        <taxon>Sordariomycetes</taxon>
        <taxon>Hypocreomycetidae</taxon>
        <taxon>Hypocreales</taxon>
        <taxon>Nectriaceae</taxon>
        <taxon>Fusarium</taxon>
    </lineage>
</organism>
<name>A0A9P8DKJ1_9HYPO</name>
<feature type="region of interest" description="Disordered" evidence="1">
    <location>
        <begin position="278"/>
        <end position="346"/>
    </location>
</feature>